<proteinExistence type="predicted"/>
<sequence length="343" mass="38463">MGHGAFSVRVRRIGVQEMLSFLQEASVPAPLLEALRLNFGPMYDPPAASLEFLQPFCGITPQLRTIDSNVYIPMGSPIYRGLTRLHLSYINYPEPDPIRQLLGILGLCLLLESLCFVHLVLLPTIPTAHASDPIITLCHLQKLHIVEWDARWVPSHFLPRIIPDLRSVRALYMRSSETDSGHNTSARGKLLVGGLDAFKFTIKSPWMSTSAEVAISRSQCRNLDPASALESFFRVHLTIKTVALNVYWPWDEIFGLFVVTPTKQLCPLLEDLYIASPQELDERTLLEAVKSRAVPAVDSPHLRGVTALRHLFFGLRYDRPSPSALSALQSYVTVDFKEGRYCS</sequence>
<name>A0A067M411_BOTB1</name>
<evidence type="ECO:0000313" key="2">
    <source>
        <dbReference type="Proteomes" id="UP000027195"/>
    </source>
</evidence>
<dbReference type="EMBL" id="KL198078">
    <property type="protein sequence ID" value="KDQ09435.1"/>
    <property type="molecule type" value="Genomic_DNA"/>
</dbReference>
<evidence type="ECO:0008006" key="3">
    <source>
        <dbReference type="Google" id="ProtNLM"/>
    </source>
</evidence>
<dbReference type="Proteomes" id="UP000027195">
    <property type="component" value="Unassembled WGS sequence"/>
</dbReference>
<organism evidence="1 2">
    <name type="scientific">Botryobasidium botryosum (strain FD-172 SS1)</name>
    <dbReference type="NCBI Taxonomy" id="930990"/>
    <lineage>
        <taxon>Eukaryota</taxon>
        <taxon>Fungi</taxon>
        <taxon>Dikarya</taxon>
        <taxon>Basidiomycota</taxon>
        <taxon>Agaricomycotina</taxon>
        <taxon>Agaricomycetes</taxon>
        <taxon>Cantharellales</taxon>
        <taxon>Botryobasidiaceae</taxon>
        <taxon>Botryobasidium</taxon>
    </lineage>
</organism>
<keyword evidence="2" id="KW-1185">Reference proteome</keyword>
<evidence type="ECO:0000313" key="1">
    <source>
        <dbReference type="EMBL" id="KDQ09435.1"/>
    </source>
</evidence>
<gene>
    <name evidence="1" type="ORF">BOTBODRAFT_178989</name>
</gene>
<reference evidence="2" key="1">
    <citation type="journal article" date="2014" name="Proc. Natl. Acad. Sci. U.S.A.">
        <title>Extensive sampling of basidiomycete genomes demonstrates inadequacy of the white-rot/brown-rot paradigm for wood decay fungi.</title>
        <authorList>
            <person name="Riley R."/>
            <person name="Salamov A.A."/>
            <person name="Brown D.W."/>
            <person name="Nagy L.G."/>
            <person name="Floudas D."/>
            <person name="Held B.W."/>
            <person name="Levasseur A."/>
            <person name="Lombard V."/>
            <person name="Morin E."/>
            <person name="Otillar R."/>
            <person name="Lindquist E.A."/>
            <person name="Sun H."/>
            <person name="LaButti K.M."/>
            <person name="Schmutz J."/>
            <person name="Jabbour D."/>
            <person name="Luo H."/>
            <person name="Baker S.E."/>
            <person name="Pisabarro A.G."/>
            <person name="Walton J.D."/>
            <person name="Blanchette R.A."/>
            <person name="Henrissat B."/>
            <person name="Martin F."/>
            <person name="Cullen D."/>
            <person name="Hibbett D.S."/>
            <person name="Grigoriev I.V."/>
        </authorList>
    </citation>
    <scope>NUCLEOTIDE SEQUENCE [LARGE SCALE GENOMIC DNA]</scope>
    <source>
        <strain evidence="2">FD-172 SS1</strain>
    </source>
</reference>
<dbReference type="InParanoid" id="A0A067M411"/>
<accession>A0A067M411</accession>
<dbReference type="AlphaFoldDB" id="A0A067M411"/>
<protein>
    <recommendedName>
        <fullName evidence="3">F-box domain-containing protein</fullName>
    </recommendedName>
</protein>
<dbReference type="HOGENOM" id="CLU_808902_0_0_1"/>